<dbReference type="GO" id="GO:0000166">
    <property type="term" value="F:nucleotide binding"/>
    <property type="evidence" value="ECO:0007669"/>
    <property type="project" value="InterPro"/>
</dbReference>
<dbReference type="Gene3D" id="3.30.980.10">
    <property type="entry name" value="Threonyl-trna Synthetase, Chain A, domain 2"/>
    <property type="match status" value="1"/>
</dbReference>
<feature type="domain" description="TGS" evidence="9">
    <location>
        <begin position="43"/>
        <end position="122"/>
    </location>
</feature>
<gene>
    <name evidence="10" type="primary">RM39</name>
</gene>
<evidence type="ECO:0000256" key="4">
    <source>
        <dbReference type="ARBA" id="ARBA00023128"/>
    </source>
</evidence>
<dbReference type="GO" id="GO:0006435">
    <property type="term" value="P:threonyl-tRNA aminoacylation"/>
    <property type="evidence" value="ECO:0007669"/>
    <property type="project" value="TreeGrafter"/>
</dbReference>
<dbReference type="GO" id="GO:0004829">
    <property type="term" value="F:threonine-tRNA ligase activity"/>
    <property type="evidence" value="ECO:0007669"/>
    <property type="project" value="TreeGrafter"/>
</dbReference>
<dbReference type="EMBL" id="BT081091">
    <property type="protein sequence ID" value="ACO15515.1"/>
    <property type="molecule type" value="mRNA"/>
</dbReference>
<keyword evidence="5" id="KW-0687">Ribonucleoprotein</keyword>
<dbReference type="PANTHER" id="PTHR11451">
    <property type="entry name" value="THREONINE-TRNA LIGASE"/>
    <property type="match status" value="1"/>
</dbReference>
<proteinExistence type="evidence at transcript level"/>
<dbReference type="PANTHER" id="PTHR11451:SF44">
    <property type="entry name" value="THREONINE--TRNA LIGASE, CHLOROPLASTIC_MITOCHONDRIAL 2"/>
    <property type="match status" value="1"/>
</dbReference>
<dbReference type="PROSITE" id="PS51880">
    <property type="entry name" value="TGS"/>
    <property type="match status" value="1"/>
</dbReference>
<accession>C1C2L2</accession>
<protein>
    <recommendedName>
        <fullName evidence="7">Large ribosomal subunit protein mL39</fullName>
    </recommendedName>
    <alternativeName>
        <fullName evidence="8">39S ribosomal protein L39, mitochondrial</fullName>
    </alternativeName>
</protein>
<evidence type="ECO:0000259" key="9">
    <source>
        <dbReference type="PROSITE" id="PS51880"/>
    </source>
</evidence>
<sequence>MRSLLASRQLILDSYRQLSSVSHRSQLLNSEVRKKRNDLFEKELIRQRELVPRVEKITVECYDPMKEKNVQLRLDKGLSTPFNAAQHIHVSLIERSALATVNDQLWDMNRPLEEDSIVKFIHFQQPEDPYHLNKAFWRSCSFMLGVTLENLFQDNYFIELHSFPAPNVQSGSFVYDADLKFLDWTPSKEELMSFGAYMHRLSEKELPFERLTVDTSVAQRIFEDNQYKSKQIPSIAANSKSGNSVTLYRLGEHVDISGGPMVGNSGFLGRRCSIMAAHRIEHDNVEMYRFQGVALPKGIFLDHHAFGLLEKRASKLNAANMSSFKSVPPS</sequence>
<evidence type="ECO:0000256" key="1">
    <source>
        <dbReference type="ARBA" id="ARBA00004173"/>
    </source>
</evidence>
<dbReference type="SUPFAM" id="SSF81271">
    <property type="entry name" value="TGS-like"/>
    <property type="match status" value="1"/>
</dbReference>
<dbReference type="InterPro" id="IPR004095">
    <property type="entry name" value="TGS"/>
</dbReference>
<dbReference type="Gene3D" id="3.10.20.30">
    <property type="match status" value="1"/>
</dbReference>
<keyword evidence="2" id="KW-0648">Protein biosynthesis</keyword>
<dbReference type="AlphaFoldDB" id="C1C2L2"/>
<evidence type="ECO:0000256" key="2">
    <source>
        <dbReference type="ARBA" id="ARBA00022917"/>
    </source>
</evidence>
<evidence type="ECO:0000313" key="10">
    <source>
        <dbReference type="EMBL" id="ACO15515.1"/>
    </source>
</evidence>
<evidence type="ECO:0000256" key="8">
    <source>
        <dbReference type="ARBA" id="ARBA00075914"/>
    </source>
</evidence>
<dbReference type="Pfam" id="PF02824">
    <property type="entry name" value="TGS"/>
    <property type="match status" value="1"/>
</dbReference>
<dbReference type="CDD" id="cd01667">
    <property type="entry name" value="TGS_ThrRS"/>
    <property type="match status" value="1"/>
</dbReference>
<dbReference type="GO" id="GO:1990904">
    <property type="term" value="C:ribonucleoprotein complex"/>
    <property type="evidence" value="ECO:0007669"/>
    <property type="project" value="UniProtKB-KW"/>
</dbReference>
<dbReference type="InterPro" id="IPR012675">
    <property type="entry name" value="Beta-grasp_dom_sf"/>
</dbReference>
<evidence type="ECO:0000256" key="7">
    <source>
        <dbReference type="ARBA" id="ARBA00071662"/>
    </source>
</evidence>
<dbReference type="GO" id="GO:0005840">
    <property type="term" value="C:ribosome"/>
    <property type="evidence" value="ECO:0007669"/>
    <property type="project" value="UniProtKB-KW"/>
</dbReference>
<evidence type="ECO:0000256" key="6">
    <source>
        <dbReference type="ARBA" id="ARBA00061231"/>
    </source>
</evidence>
<name>C1C2L2_CALCM</name>
<evidence type="ECO:0000256" key="3">
    <source>
        <dbReference type="ARBA" id="ARBA00022980"/>
    </source>
</evidence>
<reference evidence="10" key="1">
    <citation type="submission" date="2009-03" db="EMBL/GenBank/DDBJ databases">
        <title>Caligus clemensi ESTs and full-length cDNAs.</title>
        <authorList>
            <person name="Yasuike M."/>
            <person name="von Schalburg K."/>
            <person name="Cooper G."/>
            <person name="Leong J."/>
            <person name="Jones S.R.M."/>
            <person name="Koop B.F."/>
        </authorList>
    </citation>
    <scope>NUCLEOTIDE SEQUENCE</scope>
    <source>
        <tissue evidence="10">Whole</tissue>
    </source>
</reference>
<keyword evidence="4" id="KW-0496">Mitochondrion</keyword>
<dbReference type="GO" id="GO:0005739">
    <property type="term" value="C:mitochondrion"/>
    <property type="evidence" value="ECO:0007669"/>
    <property type="project" value="UniProtKB-SubCell"/>
</dbReference>
<dbReference type="InterPro" id="IPR018163">
    <property type="entry name" value="Thr/Ala-tRNA-synth_IIc_edit"/>
</dbReference>
<organism evidence="10">
    <name type="scientific">Caligus clemensi</name>
    <name type="common">Sea louse</name>
    <dbReference type="NCBI Taxonomy" id="344056"/>
    <lineage>
        <taxon>Eukaryota</taxon>
        <taxon>Metazoa</taxon>
        <taxon>Ecdysozoa</taxon>
        <taxon>Arthropoda</taxon>
        <taxon>Crustacea</taxon>
        <taxon>Multicrustacea</taxon>
        <taxon>Hexanauplia</taxon>
        <taxon>Copepoda</taxon>
        <taxon>Siphonostomatoida</taxon>
        <taxon>Caligidae</taxon>
        <taxon>Caligus</taxon>
    </lineage>
</organism>
<keyword evidence="3 10" id="KW-0689">Ribosomal protein</keyword>
<evidence type="ECO:0000256" key="5">
    <source>
        <dbReference type="ARBA" id="ARBA00023274"/>
    </source>
</evidence>
<dbReference type="InterPro" id="IPR012676">
    <property type="entry name" value="TGS-like"/>
</dbReference>
<comment type="similarity">
    <text evidence="6">Belongs to the mitochondrion-specific ribosomal protein mL39 family.</text>
</comment>
<dbReference type="FunFam" id="3.30.980.10:FF:000006">
    <property type="entry name" value="39S ribosomal protein L39, mitochondrial"/>
    <property type="match status" value="1"/>
</dbReference>
<dbReference type="SUPFAM" id="SSF55186">
    <property type="entry name" value="ThrRS/AlaRS common domain"/>
    <property type="match status" value="1"/>
</dbReference>
<comment type="subcellular location">
    <subcellularLocation>
        <location evidence="1">Mitochondrion</location>
    </subcellularLocation>
</comment>